<dbReference type="Proteomes" id="UP001218788">
    <property type="component" value="Unassembled WGS sequence"/>
</dbReference>
<comment type="caution">
    <text evidence="2">The sequence shown here is derived from an EMBL/GenBank/DDBJ whole genome shotgun (WGS) entry which is preliminary data.</text>
</comment>
<accession>A0ABT5KXP0</accession>
<keyword evidence="3" id="KW-1185">Reference proteome</keyword>
<keyword evidence="1 2" id="KW-0378">Hydrolase</keyword>
<dbReference type="InterPro" id="IPR012341">
    <property type="entry name" value="6hp_glycosidase-like_sf"/>
</dbReference>
<evidence type="ECO:0000313" key="3">
    <source>
        <dbReference type="Proteomes" id="UP001218788"/>
    </source>
</evidence>
<gene>
    <name evidence="2" type="ORF">OIK42_02035</name>
</gene>
<dbReference type="Pfam" id="PF16153">
    <property type="entry name" value="DUF4861"/>
    <property type="match status" value="1"/>
</dbReference>
<organism evidence="2 3">
    <name type="scientific">Alteromonas gilva</name>
    <dbReference type="NCBI Taxonomy" id="2987522"/>
    <lineage>
        <taxon>Bacteria</taxon>
        <taxon>Pseudomonadati</taxon>
        <taxon>Pseudomonadota</taxon>
        <taxon>Gammaproteobacteria</taxon>
        <taxon>Alteromonadales</taxon>
        <taxon>Alteromonadaceae</taxon>
        <taxon>Alteromonas/Salinimonas group</taxon>
        <taxon>Alteromonas</taxon>
    </lineage>
</organism>
<evidence type="ECO:0000313" key="2">
    <source>
        <dbReference type="EMBL" id="MDC8829533.1"/>
    </source>
</evidence>
<dbReference type="InterPro" id="IPR008928">
    <property type="entry name" value="6-hairpin_glycosidase_sf"/>
</dbReference>
<dbReference type="InterPro" id="IPR032342">
    <property type="entry name" value="DUF4861"/>
</dbReference>
<name>A0ABT5KXP0_9ALTE</name>
<proteinExistence type="predicted"/>
<dbReference type="PROSITE" id="PS51257">
    <property type="entry name" value="PROKAR_LIPOPROTEIN"/>
    <property type="match status" value="1"/>
</dbReference>
<reference evidence="2 3" key="1">
    <citation type="submission" date="2022-10" db="EMBL/GenBank/DDBJ databases">
        <title>Alteromonas sp. chi3 Genome sequencing.</title>
        <authorList>
            <person name="Park S."/>
        </authorList>
    </citation>
    <scope>NUCLEOTIDE SEQUENCE [LARGE SCALE GENOMIC DNA]</scope>
    <source>
        <strain evidence="3">chi3</strain>
    </source>
</reference>
<dbReference type="SUPFAM" id="SSF48208">
    <property type="entry name" value="Six-hairpin glycosidases"/>
    <property type="match status" value="1"/>
</dbReference>
<dbReference type="Pfam" id="PF15892">
    <property type="entry name" value="BNR_4"/>
    <property type="match status" value="1"/>
</dbReference>
<dbReference type="Pfam" id="PF07470">
    <property type="entry name" value="Glyco_hydro_88"/>
    <property type="match status" value="1"/>
</dbReference>
<dbReference type="InterPro" id="IPR010905">
    <property type="entry name" value="Glyco_hydro_88"/>
</dbReference>
<evidence type="ECO:0000256" key="1">
    <source>
        <dbReference type="ARBA" id="ARBA00022801"/>
    </source>
</evidence>
<protein>
    <submittedName>
        <fullName evidence="2">Glycoside hydrolase family 88 protein</fullName>
    </submittedName>
</protein>
<dbReference type="EMBL" id="JAQQXP010000001">
    <property type="protein sequence ID" value="MDC8829533.1"/>
    <property type="molecule type" value="Genomic_DNA"/>
</dbReference>
<dbReference type="RefSeq" id="WP_273637945.1">
    <property type="nucleotide sequence ID" value="NZ_JAQQXP010000001.1"/>
</dbReference>
<dbReference type="PANTHER" id="PTHR33886:SF8">
    <property type="entry name" value="UNSATURATED RHAMNOGALACTURONAN HYDROLASE (EUROFUNG)"/>
    <property type="match status" value="1"/>
</dbReference>
<dbReference type="InterPro" id="IPR052043">
    <property type="entry name" value="PolySaccharide_Degr_Enz"/>
</dbReference>
<dbReference type="PANTHER" id="PTHR33886">
    <property type="entry name" value="UNSATURATED RHAMNOGALACTURONAN HYDROLASE (EUROFUNG)"/>
    <property type="match status" value="1"/>
</dbReference>
<sequence>MFKPTHLITLLGMLVLQGCSVQQSDEDMRYEARQVPERKDDFAFENDKVAFRMYGPALADSAESNGTDCWLKRVATPVVNKWYAEHEAGKSYHVDHGEGYDPYHVGSSLGCGGLALWQPGSDDKLLQANVYQDFTVLEKTPQQVVFELQYYWPEQDIRETKRVTLTRGSQLYKAESQFTQAGQPVQLDIAVGVTTHDGKALADVNERRTIVSTWEQIDDSHVGTGVVLPPNSDATFYEQVSPTKDRSNAVLVTSTDNAGKLTYYAGFAWQKAGDITTYFNWKQYLHNYLPGQDAPMTMQSVKRFTQQVADWQIEHHEQQGEYRAIPRNPPDWANRERYHDLEWHHGALYAGMDRWRTIAGDARYTEWLRKIGERNKWRLHQRPYHADDHTVGQFYLNFYKEFEEPAMMSPTKERFDWILDNPKTGTLEWLAEDTHAHDRWGWCDALFMAPPVWARLAQITGEDKYLEFMDQEYRATFDLLWSDQDKLFWRDSSYFDQREQNGEDIFWARGNGWVFGGLALMIPDLPQDWQGRQFYVDLFTTMASRIKDIQRDDGTWSMGLLGGVEGYPEVETSGTAFFTFGLAWGINYGLLDSDEYRPVIMKAWRALQLAVNHHGMLGNVQPVGAAPGDSFPDYTEVYGVGALLAAGTELYKLLENERNAQIAAADVLTLMENSGWCWFQDPRAMIHNDTLFIGGVEGNGGGNAVAGIYDLNSQQVAGRVVLHEDFDHDDHNSPVFYARPDGSVLTVYARHSTENVHYYRISDDKNYLQWGDEQVIEQPESVTYMNLFNLADEGKLYNLYRGIQWNPSYVTSDDHGSSWNTTKHFIQDELNGTQRPYARYASNDQDTIAISFTDAHPRDFGNSLYYAEFRHGNFYKVDGTYIKNLEKDGALMPSEAEKIFTGGGGNFRGHELSAENSAWTSDIVLDSNGYPHIAYTLYLSNNDQRYRIASWDGKQWHDREVAFAGTRLYEREASYTGLISLNPEDPSHAVIATNANPESGENSTDGYHVYHASIGLKDNVSTISWQRLSDDSAGDNIRPIFATSDKQDAILWLKGEYNTYTDYNMDAVGVIY</sequence>
<dbReference type="GO" id="GO:0016787">
    <property type="term" value="F:hydrolase activity"/>
    <property type="evidence" value="ECO:0007669"/>
    <property type="project" value="UniProtKB-KW"/>
</dbReference>
<dbReference type="Gene3D" id="1.50.10.10">
    <property type="match status" value="1"/>
</dbReference>